<name>X0YPN6_9ZZZZ</name>
<dbReference type="EMBL" id="BARS01054450">
    <property type="protein sequence ID" value="GAG48867.1"/>
    <property type="molecule type" value="Genomic_DNA"/>
</dbReference>
<reference evidence="2" key="1">
    <citation type="journal article" date="2014" name="Front. Microbiol.">
        <title>High frequency of phylogenetically diverse reductive dehalogenase-homologous genes in deep subseafloor sedimentary metagenomes.</title>
        <authorList>
            <person name="Kawai M."/>
            <person name="Futagami T."/>
            <person name="Toyoda A."/>
            <person name="Takaki Y."/>
            <person name="Nishi S."/>
            <person name="Hori S."/>
            <person name="Arai W."/>
            <person name="Tsubouchi T."/>
            <person name="Morono Y."/>
            <person name="Uchiyama I."/>
            <person name="Ito T."/>
            <person name="Fujiyama A."/>
            <person name="Inagaki F."/>
            <person name="Takami H."/>
        </authorList>
    </citation>
    <scope>NUCLEOTIDE SEQUENCE</scope>
    <source>
        <strain evidence="2">Expedition CK06-06</strain>
    </source>
</reference>
<comment type="caution">
    <text evidence="2">The sequence shown here is derived from an EMBL/GenBank/DDBJ whole genome shotgun (WGS) entry which is preliminary data.</text>
</comment>
<feature type="domain" description="Creatinase N-terminal" evidence="1">
    <location>
        <begin position="25"/>
        <end position="139"/>
    </location>
</feature>
<proteinExistence type="predicted"/>
<sequence>MDPSVKAENVYGMGMPFTLAEYRSRVAKVKEEMARQKIDLLYCSAPESLFYLSGYESYWYKAQCPREWPPLSGMAIRQDVENFIFFDVDEEEGLARNYTVATDIRIYEEGPAISEIEFIMKNLKAEGWLKGTVALEKWSYRPNPAISQIIQAALEKEEC</sequence>
<accession>X0YPN6</accession>
<organism evidence="2">
    <name type="scientific">marine sediment metagenome</name>
    <dbReference type="NCBI Taxonomy" id="412755"/>
    <lineage>
        <taxon>unclassified sequences</taxon>
        <taxon>metagenomes</taxon>
        <taxon>ecological metagenomes</taxon>
    </lineage>
</organism>
<protein>
    <recommendedName>
        <fullName evidence="1">Creatinase N-terminal domain-containing protein</fullName>
    </recommendedName>
</protein>
<feature type="non-terminal residue" evidence="2">
    <location>
        <position position="159"/>
    </location>
</feature>
<evidence type="ECO:0000313" key="2">
    <source>
        <dbReference type="EMBL" id="GAG48867.1"/>
    </source>
</evidence>
<dbReference type="InterPro" id="IPR000587">
    <property type="entry name" value="Creatinase_N"/>
</dbReference>
<evidence type="ECO:0000259" key="1">
    <source>
        <dbReference type="Pfam" id="PF01321"/>
    </source>
</evidence>
<gene>
    <name evidence="2" type="ORF">S01H1_80602</name>
</gene>
<dbReference type="SUPFAM" id="SSF53092">
    <property type="entry name" value="Creatinase/prolidase N-terminal domain"/>
    <property type="match status" value="1"/>
</dbReference>
<dbReference type="Gene3D" id="3.40.350.10">
    <property type="entry name" value="Creatinase/prolidase N-terminal domain"/>
    <property type="match status" value="1"/>
</dbReference>
<dbReference type="InterPro" id="IPR029149">
    <property type="entry name" value="Creatin/AminoP/Spt16_N"/>
</dbReference>
<dbReference type="Pfam" id="PF01321">
    <property type="entry name" value="Creatinase_N"/>
    <property type="match status" value="1"/>
</dbReference>
<dbReference type="AlphaFoldDB" id="X0YPN6"/>